<gene>
    <name evidence="2" type="ordered locus">Tmar_1827</name>
</gene>
<dbReference type="EMBL" id="CP002344">
    <property type="protein sequence ID" value="ADU51928.1"/>
    <property type="molecule type" value="Genomic_DNA"/>
</dbReference>
<name>E6SIB7_THEM7</name>
<feature type="transmembrane region" description="Helical" evidence="1">
    <location>
        <begin position="59"/>
        <end position="77"/>
    </location>
</feature>
<dbReference type="Proteomes" id="UP000008915">
    <property type="component" value="Chromosome"/>
</dbReference>
<keyword evidence="3" id="KW-1185">Reference proteome</keyword>
<sequence>MPFDPHEAALQLTVGLVALVAVVVTSVLGLVRRQPGWLYVAAVCMLGPSYYLLGLSHVVAAVGALGPLLLAGAGFAVRCGRRDLATVAVVPVYFGVFLLLLMYGMAAAG</sequence>
<protein>
    <submittedName>
        <fullName evidence="2">Cell wall arabinan synthesis protein</fullName>
    </submittedName>
</protein>
<organism evidence="2 3">
    <name type="scientific">Thermaerobacter marianensis (strain ATCC 700841 / DSM 12885 / JCM 10246 / 7p75a)</name>
    <dbReference type="NCBI Taxonomy" id="644966"/>
    <lineage>
        <taxon>Bacteria</taxon>
        <taxon>Bacillati</taxon>
        <taxon>Bacillota</taxon>
        <taxon>Clostridia</taxon>
        <taxon>Eubacteriales</taxon>
        <taxon>Clostridiales Family XVII. Incertae Sedis</taxon>
        <taxon>Thermaerobacter</taxon>
    </lineage>
</organism>
<reference evidence="2 3" key="1">
    <citation type="journal article" date="2010" name="Stand. Genomic Sci.">
        <title>Complete genome sequence of Thermaerobacter marianensis type strain (7p75a).</title>
        <authorList>
            <person name="Han C."/>
            <person name="Gu W."/>
            <person name="Zhang X."/>
            <person name="Lapidus A."/>
            <person name="Nolan M."/>
            <person name="Copeland A."/>
            <person name="Lucas S."/>
            <person name="Del Rio T.G."/>
            <person name="Tice H."/>
            <person name="Cheng J.F."/>
            <person name="Tapia R."/>
            <person name="Goodwin L."/>
            <person name="Pitluck S."/>
            <person name="Pagani I."/>
            <person name="Ivanova N."/>
            <person name="Mavromatis K."/>
            <person name="Mikhailova N."/>
            <person name="Pati A."/>
            <person name="Chen A."/>
            <person name="Palaniappan K."/>
            <person name="Land M."/>
            <person name="Hauser L."/>
            <person name="Chang Y.J."/>
            <person name="Jeffries C.D."/>
            <person name="Schneider S."/>
            <person name="Rohde M."/>
            <person name="Goker M."/>
            <person name="Pukall R."/>
            <person name="Woyke T."/>
            <person name="Bristow J."/>
            <person name="Eisen J.A."/>
            <person name="Markowitz V."/>
            <person name="Hugenholtz P."/>
            <person name="Kyrpides N.C."/>
            <person name="Klenk H.P."/>
            <person name="Detter J.C."/>
        </authorList>
    </citation>
    <scope>NUCLEOTIDE SEQUENCE [LARGE SCALE GENOMIC DNA]</scope>
    <source>
        <strain evidence="3">ATCC 700841 / DSM 12885 / JCM 10246 / 7p75a</strain>
    </source>
</reference>
<feature type="transmembrane region" description="Helical" evidence="1">
    <location>
        <begin position="12"/>
        <end position="31"/>
    </location>
</feature>
<proteinExistence type="predicted"/>
<evidence type="ECO:0000313" key="3">
    <source>
        <dbReference type="Proteomes" id="UP000008915"/>
    </source>
</evidence>
<keyword evidence="1" id="KW-1133">Transmembrane helix</keyword>
<feature type="transmembrane region" description="Helical" evidence="1">
    <location>
        <begin position="36"/>
        <end position="53"/>
    </location>
</feature>
<evidence type="ECO:0000313" key="2">
    <source>
        <dbReference type="EMBL" id="ADU51928.1"/>
    </source>
</evidence>
<keyword evidence="1" id="KW-0812">Transmembrane</keyword>
<feature type="transmembrane region" description="Helical" evidence="1">
    <location>
        <begin position="84"/>
        <end position="106"/>
    </location>
</feature>
<dbReference type="KEGG" id="tmr:Tmar_1827"/>
<dbReference type="HOGENOM" id="CLU_2182742_0_0_9"/>
<accession>E6SIB7</accession>
<evidence type="ECO:0000256" key="1">
    <source>
        <dbReference type="SAM" id="Phobius"/>
    </source>
</evidence>
<keyword evidence="1" id="KW-0472">Membrane</keyword>
<reference evidence="3" key="2">
    <citation type="journal article" date="2010" name="Stand. Genomic Sci.">
        <title>Complete genome sequence of Thermaerobacter marianensis type strain (7p75aT).</title>
        <authorList>
            <person name="Han C."/>
            <person name="Gu W."/>
            <person name="Zhang X."/>
            <person name="Lapidus A."/>
            <person name="Nolan M."/>
            <person name="Copeland A."/>
            <person name="Lucas S."/>
            <person name="Glavina Del Rio T."/>
            <person name="Tice H."/>
            <person name="Cheng J."/>
            <person name="Tapia R."/>
            <person name="Goodwin L."/>
            <person name="Pitluck S."/>
            <person name="Pagani I."/>
            <person name="Ivanova N."/>
            <person name="Mavromatis K."/>
            <person name="Mikhailova N."/>
            <person name="Pati A."/>
            <person name="Chen A."/>
            <person name="Palaniappan K."/>
            <person name="Land M."/>
            <person name="Hauser L."/>
            <person name="Chang Y."/>
            <person name="Jeffries C."/>
            <person name="Schneider S."/>
            <person name="Rohde M."/>
            <person name="Goker M."/>
            <person name="Pukall R."/>
            <person name="Woyke T."/>
            <person name="Bristow J."/>
            <person name="Eisen J."/>
            <person name="Markowitz V."/>
            <person name="Hugenholtz P."/>
            <person name="Kyrpides N."/>
            <person name="Klenk H."/>
            <person name="Detter J."/>
        </authorList>
    </citation>
    <scope>NUCLEOTIDE SEQUENCE [LARGE SCALE GENOMIC DNA]</scope>
    <source>
        <strain evidence="3">ATCC 700841 / DSM 12885 / JCM 10246 / 7p75a</strain>
    </source>
</reference>
<dbReference type="AlphaFoldDB" id="E6SIB7"/>
<dbReference type="RefSeq" id="WP_013496229.1">
    <property type="nucleotide sequence ID" value="NC_014831.1"/>
</dbReference>